<dbReference type="GO" id="GO:0016791">
    <property type="term" value="F:phosphatase activity"/>
    <property type="evidence" value="ECO:0007669"/>
    <property type="project" value="TreeGrafter"/>
</dbReference>
<dbReference type="RefSeq" id="WP_057905872.1">
    <property type="nucleotide sequence ID" value="NZ_AZDA01000140.1"/>
</dbReference>
<comment type="caution">
    <text evidence="1">The sequence shown here is derived from an EMBL/GenBank/DDBJ whole genome shotgun (WGS) entry which is preliminary data.</text>
</comment>
<gene>
    <name evidence="1" type="ORF">FC07_GL002040</name>
</gene>
<proteinExistence type="predicted"/>
<dbReference type="Proteomes" id="UP000051461">
    <property type="component" value="Unassembled WGS sequence"/>
</dbReference>
<dbReference type="Pfam" id="PF00300">
    <property type="entry name" value="His_Phos_1"/>
    <property type="match status" value="1"/>
</dbReference>
<dbReference type="SMART" id="SM00855">
    <property type="entry name" value="PGAM"/>
    <property type="match status" value="1"/>
</dbReference>
<reference evidence="1 2" key="1">
    <citation type="journal article" date="2015" name="Genome Announc.">
        <title>Expanding the biotechnology potential of lactobacilli through comparative genomics of 213 strains and associated genera.</title>
        <authorList>
            <person name="Sun Z."/>
            <person name="Harris H.M."/>
            <person name="McCann A."/>
            <person name="Guo C."/>
            <person name="Argimon S."/>
            <person name="Zhang W."/>
            <person name="Yang X."/>
            <person name="Jeffery I.B."/>
            <person name="Cooney J.C."/>
            <person name="Kagawa T.F."/>
            <person name="Liu W."/>
            <person name="Song Y."/>
            <person name="Salvetti E."/>
            <person name="Wrobel A."/>
            <person name="Rasinkangas P."/>
            <person name="Parkhill J."/>
            <person name="Rea M.C."/>
            <person name="O'Sullivan O."/>
            <person name="Ritari J."/>
            <person name="Douillard F.P."/>
            <person name="Paul Ross R."/>
            <person name="Yang R."/>
            <person name="Briner A.E."/>
            <person name="Felis G.E."/>
            <person name="de Vos W.M."/>
            <person name="Barrangou R."/>
            <person name="Klaenhammer T.R."/>
            <person name="Caufield P.W."/>
            <person name="Cui Y."/>
            <person name="Zhang H."/>
            <person name="O'Toole P.W."/>
        </authorList>
    </citation>
    <scope>NUCLEOTIDE SEQUENCE [LARGE SCALE GENOMIC DNA]</scope>
    <source>
        <strain evidence="1 2">DSM 20003</strain>
    </source>
</reference>
<dbReference type="PANTHER" id="PTHR48100">
    <property type="entry name" value="BROAD-SPECIFICITY PHOSPHATASE YOR283W-RELATED"/>
    <property type="match status" value="1"/>
</dbReference>
<dbReference type="AlphaFoldDB" id="A0A0R1GMT1"/>
<dbReference type="SUPFAM" id="SSF53254">
    <property type="entry name" value="Phosphoglycerate mutase-like"/>
    <property type="match status" value="1"/>
</dbReference>
<dbReference type="InterPro" id="IPR050275">
    <property type="entry name" value="PGM_Phosphatase"/>
</dbReference>
<organism evidence="1 2">
    <name type="scientific">Loigolactobacillus bifermentans DSM 20003</name>
    <dbReference type="NCBI Taxonomy" id="1423726"/>
    <lineage>
        <taxon>Bacteria</taxon>
        <taxon>Bacillati</taxon>
        <taxon>Bacillota</taxon>
        <taxon>Bacilli</taxon>
        <taxon>Lactobacillales</taxon>
        <taxon>Lactobacillaceae</taxon>
        <taxon>Loigolactobacillus</taxon>
    </lineage>
</organism>
<dbReference type="GO" id="GO:0005737">
    <property type="term" value="C:cytoplasm"/>
    <property type="evidence" value="ECO:0007669"/>
    <property type="project" value="TreeGrafter"/>
</dbReference>
<evidence type="ECO:0000313" key="1">
    <source>
        <dbReference type="EMBL" id="KRK32610.1"/>
    </source>
</evidence>
<dbReference type="STRING" id="1423726.FC07_GL002040"/>
<accession>A0A0R1GMT1</accession>
<dbReference type="EMBL" id="AZDA01000140">
    <property type="protein sequence ID" value="KRK32610.1"/>
    <property type="molecule type" value="Genomic_DNA"/>
</dbReference>
<keyword evidence="2" id="KW-1185">Reference proteome</keyword>
<dbReference type="CDD" id="cd07067">
    <property type="entry name" value="HP_PGM_like"/>
    <property type="match status" value="1"/>
</dbReference>
<sequence length="214" mass="23888">MKRIFIVRHGKTQWNLEKRLQGAHGNSPLLLADLTDYQRLAAYLAQYSFTAWYSSPIPRAFATAQVVQMQLGQQAPIQPVPDLAELGFGLWEGELRADLVARSPQLFAKLSRRENDPELAALGVEDFEQARHRFARAIYKISEQLGPDDNALVFSHGGISQLGIKTLVGNEHLLGLKNLSTSIIGFVAHQAYLDVYNQTAYLQRVDLNEGNTSI</sequence>
<dbReference type="Gene3D" id="3.40.50.1240">
    <property type="entry name" value="Phosphoglycerate mutase-like"/>
    <property type="match status" value="1"/>
</dbReference>
<dbReference type="InterPro" id="IPR029033">
    <property type="entry name" value="His_PPase_superfam"/>
</dbReference>
<protein>
    <submittedName>
        <fullName evidence="1">Phosphoglycerate mutase</fullName>
    </submittedName>
</protein>
<dbReference type="InterPro" id="IPR013078">
    <property type="entry name" value="His_Pase_superF_clade-1"/>
</dbReference>
<dbReference type="PANTHER" id="PTHR48100:SF1">
    <property type="entry name" value="HISTIDINE PHOSPHATASE FAMILY PROTEIN-RELATED"/>
    <property type="match status" value="1"/>
</dbReference>
<dbReference type="OrthoDB" id="9782128at2"/>
<name>A0A0R1GMT1_9LACO</name>
<evidence type="ECO:0000313" key="2">
    <source>
        <dbReference type="Proteomes" id="UP000051461"/>
    </source>
</evidence>
<dbReference type="PATRIC" id="fig|1423726.3.peg.2117"/>